<comment type="caution">
    <text evidence="1">The sequence shown here is derived from an EMBL/GenBank/DDBJ whole genome shotgun (WGS) entry which is preliminary data.</text>
</comment>
<gene>
    <name evidence="1" type="ORF">HK413_04135</name>
</gene>
<dbReference type="Proteomes" id="UP000566071">
    <property type="component" value="Unassembled WGS sequence"/>
</dbReference>
<reference evidence="1 2" key="1">
    <citation type="submission" date="2020-05" db="EMBL/GenBank/DDBJ databases">
        <authorList>
            <person name="Khan S.A."/>
            <person name="Jeon C.O."/>
            <person name="Chun B.H."/>
        </authorList>
    </citation>
    <scope>NUCLEOTIDE SEQUENCE [LARGE SCALE GENOMIC DNA]</scope>
    <source>
        <strain evidence="1 2">S1162</strain>
    </source>
</reference>
<name>A0ABX1W006_9SPHI</name>
<dbReference type="EMBL" id="JABFCR010000013">
    <property type="protein sequence ID" value="NNU33538.1"/>
    <property type="molecule type" value="Genomic_DNA"/>
</dbReference>
<protein>
    <submittedName>
        <fullName evidence="1">Uncharacterized protein</fullName>
    </submittedName>
</protein>
<evidence type="ECO:0000313" key="2">
    <source>
        <dbReference type="Proteomes" id="UP000566071"/>
    </source>
</evidence>
<dbReference type="RefSeq" id="WP_175269233.1">
    <property type="nucleotide sequence ID" value="NZ_JABFCR010000013.1"/>
</dbReference>
<keyword evidence="2" id="KW-1185">Reference proteome</keyword>
<proteinExistence type="predicted"/>
<accession>A0ABX1W006</accession>
<evidence type="ECO:0000313" key="1">
    <source>
        <dbReference type="EMBL" id="NNU33538.1"/>
    </source>
</evidence>
<organism evidence="1 2">
    <name type="scientific">Mucilaginibacter humi</name>
    <dbReference type="NCBI Taxonomy" id="2732510"/>
    <lineage>
        <taxon>Bacteria</taxon>
        <taxon>Pseudomonadati</taxon>
        <taxon>Bacteroidota</taxon>
        <taxon>Sphingobacteriia</taxon>
        <taxon>Sphingobacteriales</taxon>
        <taxon>Sphingobacteriaceae</taxon>
        <taxon>Mucilaginibacter</taxon>
    </lineage>
</organism>
<sequence length="52" mass="5724">MDYGTYIGASVLTQQPNIAPTAEIDGRTPAVGFDTTSPYRIKLNLFYTKVVK</sequence>